<reference evidence="6" key="2">
    <citation type="submission" date="2025-09" db="UniProtKB">
        <authorList>
            <consortium name="Ensembl"/>
        </authorList>
    </citation>
    <scope>IDENTIFICATION</scope>
</reference>
<evidence type="ECO:0000313" key="6">
    <source>
        <dbReference type="Ensembl" id="ENSAZOP00000016982.1"/>
    </source>
</evidence>
<dbReference type="InterPro" id="IPR043502">
    <property type="entry name" value="DNA/RNA_pol_sf"/>
</dbReference>
<dbReference type="SUPFAM" id="SSF56672">
    <property type="entry name" value="DNA/RNA polymerases"/>
    <property type="match status" value="1"/>
</dbReference>
<dbReference type="PANTHER" id="PTHR33064">
    <property type="entry name" value="POL PROTEIN"/>
    <property type="match status" value="1"/>
</dbReference>
<dbReference type="Pfam" id="PF00077">
    <property type="entry name" value="RVP"/>
    <property type="match status" value="1"/>
</dbReference>
<dbReference type="InterPro" id="IPR018061">
    <property type="entry name" value="Retropepsins"/>
</dbReference>
<dbReference type="SUPFAM" id="SSF50630">
    <property type="entry name" value="Acid proteases"/>
    <property type="match status" value="1"/>
</dbReference>
<dbReference type="InterPro" id="IPR051320">
    <property type="entry name" value="Viral_Replic_Matur_Polypro"/>
</dbReference>
<feature type="domain" description="Peptidase A2" evidence="4">
    <location>
        <begin position="8"/>
        <end position="81"/>
    </location>
</feature>
<dbReference type="InterPro" id="IPR021109">
    <property type="entry name" value="Peptidase_aspartic_dom_sf"/>
</dbReference>
<evidence type="ECO:0000313" key="7">
    <source>
        <dbReference type="Proteomes" id="UP000694549"/>
    </source>
</evidence>
<comment type="similarity">
    <text evidence="1">Belongs to the beta type-B retroviral polymerase family. HERV class-II K(HML-2) pol subfamily.</text>
</comment>
<protein>
    <recommendedName>
        <fullName evidence="2">ribonuclease H</fullName>
        <ecNumber evidence="2">3.1.26.4</ecNumber>
    </recommendedName>
</protein>
<evidence type="ECO:0000256" key="3">
    <source>
        <dbReference type="ARBA" id="ARBA00022801"/>
    </source>
</evidence>
<keyword evidence="7" id="KW-1185">Reference proteome</keyword>
<dbReference type="Pfam" id="PF00078">
    <property type="entry name" value="RVT_1"/>
    <property type="match status" value="1"/>
</dbReference>
<dbReference type="GO" id="GO:0004523">
    <property type="term" value="F:RNA-DNA hybrid ribonuclease activity"/>
    <property type="evidence" value="ECO:0007669"/>
    <property type="project" value="UniProtKB-EC"/>
</dbReference>
<evidence type="ECO:0000259" key="4">
    <source>
        <dbReference type="PROSITE" id="PS50175"/>
    </source>
</evidence>
<name>A0A8B9V068_9AVES</name>
<accession>A0A8B9V068</accession>
<feature type="domain" description="Reverse transcriptase" evidence="5">
    <location>
        <begin position="152"/>
        <end position="341"/>
    </location>
</feature>
<dbReference type="PANTHER" id="PTHR33064:SF36">
    <property type="entry name" value="CCHC-TYPE DOMAIN-CONTAINING PROTEIN"/>
    <property type="match status" value="1"/>
</dbReference>
<sequence>LGPQNQEMEFLVDSGAERITVKAVPQGCSLSPEKLQVIGAKGEPFKVPIIKGVKIETLSWCIVGSFLLVPEAEYNLLGRDLMVELGITLEVRNEEIVVKLCTLTVEDEAKINPEVWYTPESVGKLDITPFEIQYPMSQEGRKGLQLEIERLLKQGLLEPCMSPHNTPILPIKKLDGSYRLVQDLREVNKRTVTRFPVVANPYTLLSQLSPELKWYSVIDLKDAFWACPLKEECRDYFAFEWEDPETHWKQQLRWTELPQGFMESPNLFWQALEQVLSTYELNPEVKLVQYVDDLLLAGESQEAVRKESIRLLNFLSLKGLKVSKSKLQFTEEEVKYLGHCFNTEVGRKKEAHRLLFKIVGPS</sequence>
<dbReference type="InterPro" id="IPR000477">
    <property type="entry name" value="RT_dom"/>
</dbReference>
<evidence type="ECO:0000256" key="2">
    <source>
        <dbReference type="ARBA" id="ARBA00012180"/>
    </source>
</evidence>
<dbReference type="Gene3D" id="3.30.70.270">
    <property type="match status" value="1"/>
</dbReference>
<keyword evidence="3" id="KW-0378">Hydrolase</keyword>
<dbReference type="Proteomes" id="UP000694549">
    <property type="component" value="Unplaced"/>
</dbReference>
<dbReference type="EC" id="3.1.26.4" evidence="2"/>
<reference evidence="6" key="1">
    <citation type="submission" date="2025-08" db="UniProtKB">
        <authorList>
            <consortium name="Ensembl"/>
        </authorList>
    </citation>
    <scope>IDENTIFICATION</scope>
</reference>
<proteinExistence type="inferred from homology"/>
<organism evidence="6 7">
    <name type="scientific">Anas zonorhyncha</name>
    <name type="common">Eastern spot-billed duck</name>
    <dbReference type="NCBI Taxonomy" id="75864"/>
    <lineage>
        <taxon>Eukaryota</taxon>
        <taxon>Metazoa</taxon>
        <taxon>Chordata</taxon>
        <taxon>Craniata</taxon>
        <taxon>Vertebrata</taxon>
        <taxon>Euteleostomi</taxon>
        <taxon>Archelosauria</taxon>
        <taxon>Archosauria</taxon>
        <taxon>Dinosauria</taxon>
        <taxon>Saurischia</taxon>
        <taxon>Theropoda</taxon>
        <taxon>Coelurosauria</taxon>
        <taxon>Aves</taxon>
        <taxon>Neognathae</taxon>
        <taxon>Galloanserae</taxon>
        <taxon>Anseriformes</taxon>
        <taxon>Anatidae</taxon>
        <taxon>Anatinae</taxon>
        <taxon>Anas</taxon>
    </lineage>
</organism>
<dbReference type="Gene3D" id="2.40.70.10">
    <property type="entry name" value="Acid Proteases"/>
    <property type="match status" value="1"/>
</dbReference>
<evidence type="ECO:0000259" key="5">
    <source>
        <dbReference type="PROSITE" id="PS50878"/>
    </source>
</evidence>
<dbReference type="Ensembl" id="ENSAZOT00000018261.1">
    <property type="protein sequence ID" value="ENSAZOP00000016982.1"/>
    <property type="gene ID" value="ENSAZOG00000011067.1"/>
</dbReference>
<dbReference type="PROSITE" id="PS50175">
    <property type="entry name" value="ASP_PROT_RETROV"/>
    <property type="match status" value="1"/>
</dbReference>
<dbReference type="AlphaFoldDB" id="A0A8B9V068"/>
<dbReference type="GO" id="GO:0004190">
    <property type="term" value="F:aspartic-type endopeptidase activity"/>
    <property type="evidence" value="ECO:0007669"/>
    <property type="project" value="InterPro"/>
</dbReference>
<dbReference type="PROSITE" id="PS50878">
    <property type="entry name" value="RT_POL"/>
    <property type="match status" value="1"/>
</dbReference>
<evidence type="ECO:0000256" key="1">
    <source>
        <dbReference type="ARBA" id="ARBA00010879"/>
    </source>
</evidence>
<dbReference type="InterPro" id="IPR043128">
    <property type="entry name" value="Rev_trsase/Diguanyl_cyclase"/>
</dbReference>
<dbReference type="InterPro" id="IPR001995">
    <property type="entry name" value="Peptidase_A2_cat"/>
</dbReference>
<dbReference type="Gene3D" id="3.10.10.10">
    <property type="entry name" value="HIV Type 1 Reverse Transcriptase, subunit A, domain 1"/>
    <property type="match status" value="1"/>
</dbReference>
<dbReference type="GO" id="GO:0006508">
    <property type="term" value="P:proteolysis"/>
    <property type="evidence" value="ECO:0007669"/>
    <property type="project" value="InterPro"/>
</dbReference>